<name>A0A091WBP1_OPIHO</name>
<keyword evidence="6 16" id="KW-0547">Nucleotide-binding</keyword>
<evidence type="ECO:0000259" key="19">
    <source>
        <dbReference type="PROSITE" id="PS50011"/>
    </source>
</evidence>
<evidence type="ECO:0000256" key="9">
    <source>
        <dbReference type="ARBA" id="ARBA00022989"/>
    </source>
</evidence>
<dbReference type="InterPro" id="IPR011009">
    <property type="entry name" value="Kinase-like_dom_sf"/>
</dbReference>
<dbReference type="InterPro" id="IPR002011">
    <property type="entry name" value="Tyr_kinase_rcpt_2_CS"/>
</dbReference>
<dbReference type="Pfam" id="PF00629">
    <property type="entry name" value="MAM"/>
    <property type="match status" value="1"/>
</dbReference>
<sequence>LPPGFYCSFEEGDCGWMQGSSVSHSSPWRIGSPEHNRFPSVEGCTLLLNTSKAPAVANTVMTSTAFPAPLRNSPCEASPKLRMSWLIHGVLLGNISLVLIENKTGKEQSQTFWHSDNSEGLGIWHWMILPLPDILDRFWFQIIASWEEGSDAIIAFDNVSLSLDCYLTSQTSSCSVMGNGHCPALLLLKHVFSHSCLTTCLTRAEVLLPKPDHWLFTTCGASGPYGPTQSQCNDAYRNSNLSVIVGAEGILQGIQIWRVPATNTYSISGYGAAGGKGGKNTMVRSHGVSVLGIFDLQKDDTLYILVGQQGEDACPSTNDLIQKVCIGENNVIEEEIRVNRSVNEWAGGGGGGGGATYVFKMENGEPVPLIIAAGGGGRAYRAKTDTFHPERLENDSSVPGSNGNSGAAGGGGGWNDNTSFLWSGKSLLEGATGGRSCPQAMKKWGWETRGGLGGGGGGCSSGGGGGGYIGGNAAVDNDPEMDGEDGVSFINPIGTLYTPALKGIHIGQKSSKVAPTLSEQQMGKWKEEQKNLSTKKIILWLLEDNFKHVIPPSSPSVAAEPVVHLPLSLVLSVVTSALVAALILAFSGIMIVYRRKHQELQAMQMELQSPEYKLSKLRTSTIMTDYNPNYCFAGKTTSISDLKEVPRKNISLIRGLGHGAFGEVYEGQVAGIPSDPTPLQVAVKTLPEVCSEQDELDFLMEALIISKFNHQNIVRCIGVSLQALPRFILLELMAGGDLKSFLRETRPRPNQPSSLSMLDLLHVARDIACGCQYLEENHFIHRDIAARNCLLTCRGPGRVAKIGDFGMARDIYRASYYRKGGCAMLPVKWMPPEAFMEGIFTSKTDTWSFGILLWEIFSLGYMPYPSKSNQEVLEFVTNGGRMDPPKNCPGPVYRIMTQCWQHQPEDRPNFAIILERIEYCTQDPDVINTALPVEYGPSAEEEEKVAMRPDDPEGIPPLLVSTHQDRKDERQTLPSPPPLPSAVTAGKPLGKVGALEPPVPGKAQPASAGGHINLAYSQSNPPSELHKSRGSRNKPTNLWNPTYGSWFAEKQARKNSSLLEKEVPERENVGQEGNCTVGPNIVTGRLPGSSLLLEPSSLTASVKEVPLFRLRHFPCGNVNYGYQQQGLPLEASTPP</sequence>
<keyword evidence="2" id="KW-1003">Cell membrane</keyword>
<feature type="non-terminal residue" evidence="21">
    <location>
        <position position="1"/>
    </location>
</feature>
<dbReference type="FunFam" id="1.10.510.10:FF:000113">
    <property type="entry name" value="Tyrosine-protein kinase receptor"/>
    <property type="match status" value="1"/>
</dbReference>
<dbReference type="GO" id="GO:0007169">
    <property type="term" value="P:cell surface receptor protein tyrosine kinase signaling pathway"/>
    <property type="evidence" value="ECO:0007669"/>
    <property type="project" value="InterPro"/>
</dbReference>
<dbReference type="GO" id="GO:0005886">
    <property type="term" value="C:plasma membrane"/>
    <property type="evidence" value="ECO:0007669"/>
    <property type="project" value="UniProtKB-SubCell"/>
</dbReference>
<dbReference type="EMBL" id="KK735175">
    <property type="protein sequence ID" value="KFR12909.1"/>
    <property type="molecule type" value="Genomic_DNA"/>
</dbReference>
<feature type="domain" description="MAM" evidence="20">
    <location>
        <begin position="5"/>
        <end position="167"/>
    </location>
</feature>
<keyword evidence="10" id="KW-0472">Membrane</keyword>
<evidence type="ECO:0000256" key="16">
    <source>
        <dbReference type="PROSITE-ProRule" id="PRU10141"/>
    </source>
</evidence>
<reference evidence="21 22" key="1">
    <citation type="submission" date="2014-04" db="EMBL/GenBank/DDBJ databases">
        <title>Genome evolution of avian class.</title>
        <authorList>
            <person name="Zhang G."/>
            <person name="Li C."/>
        </authorList>
    </citation>
    <scope>NUCLEOTIDE SEQUENCE [LARGE SCALE GENOMIC DNA]</scope>
    <source>
        <strain evidence="21">BGI_N306</strain>
    </source>
</reference>
<dbReference type="GO" id="GO:0045664">
    <property type="term" value="P:regulation of neuron differentiation"/>
    <property type="evidence" value="ECO:0007669"/>
    <property type="project" value="TreeGrafter"/>
</dbReference>
<dbReference type="InterPro" id="IPR050122">
    <property type="entry name" value="RTK"/>
</dbReference>
<dbReference type="InterPro" id="IPR008266">
    <property type="entry name" value="Tyr_kinase_AS"/>
</dbReference>
<dbReference type="PROSITE" id="PS00107">
    <property type="entry name" value="PROTEIN_KINASE_ATP"/>
    <property type="match status" value="1"/>
</dbReference>
<evidence type="ECO:0000256" key="18">
    <source>
        <dbReference type="SAM" id="MobiDB-lite"/>
    </source>
</evidence>
<evidence type="ECO:0000313" key="21">
    <source>
        <dbReference type="EMBL" id="KFR12909.1"/>
    </source>
</evidence>
<dbReference type="InterPro" id="IPR055163">
    <property type="entry name" value="ALK/LTK-like_GRD"/>
</dbReference>
<dbReference type="FunFam" id="3.30.200.20:FF:000117">
    <property type="entry name" value="Tyrosine-protein kinase receptor"/>
    <property type="match status" value="1"/>
</dbReference>
<protein>
    <recommendedName>
        <fullName evidence="17">Tyrosine-protein kinase receptor</fullName>
        <ecNumber evidence="17">2.7.10.1</ecNumber>
    </recommendedName>
</protein>
<dbReference type="PRINTS" id="PR00109">
    <property type="entry name" value="TYRKINASE"/>
</dbReference>
<evidence type="ECO:0000256" key="3">
    <source>
        <dbReference type="ARBA" id="ARBA00022679"/>
    </source>
</evidence>
<dbReference type="FunFam" id="2.60.120.200:FF:000132">
    <property type="entry name" value="Tyrosine-protein kinase receptor"/>
    <property type="match status" value="1"/>
</dbReference>
<keyword evidence="13 17" id="KW-0675">Receptor</keyword>
<keyword evidence="5" id="KW-0732">Signal</keyword>
<dbReference type="SUPFAM" id="SSF49899">
    <property type="entry name" value="Concanavalin A-like lectins/glucanases"/>
    <property type="match status" value="1"/>
</dbReference>
<dbReference type="PROSITE" id="PS00109">
    <property type="entry name" value="PROTEIN_KINASE_TYR"/>
    <property type="match status" value="1"/>
</dbReference>
<evidence type="ECO:0000259" key="20">
    <source>
        <dbReference type="PROSITE" id="PS50060"/>
    </source>
</evidence>
<keyword evidence="22" id="KW-1185">Reference proteome</keyword>
<evidence type="ECO:0000313" key="22">
    <source>
        <dbReference type="Proteomes" id="UP000053605"/>
    </source>
</evidence>
<dbReference type="PANTHER" id="PTHR24416">
    <property type="entry name" value="TYROSINE-PROTEIN KINASE RECEPTOR"/>
    <property type="match status" value="1"/>
</dbReference>
<evidence type="ECO:0000256" key="5">
    <source>
        <dbReference type="ARBA" id="ARBA00022729"/>
    </source>
</evidence>
<proteinExistence type="inferred from homology"/>
<dbReference type="PROSITE" id="PS50011">
    <property type="entry name" value="PROTEIN_KINASE_DOM"/>
    <property type="match status" value="1"/>
</dbReference>
<feature type="region of interest" description="Disordered" evidence="18">
    <location>
        <begin position="939"/>
        <end position="1037"/>
    </location>
</feature>
<dbReference type="STRING" id="30419.A0A091WBP1"/>
<evidence type="ECO:0000256" key="6">
    <source>
        <dbReference type="ARBA" id="ARBA00022741"/>
    </source>
</evidence>
<dbReference type="PROSITE" id="PS00239">
    <property type="entry name" value="RECEPTOR_TYR_KIN_II"/>
    <property type="match status" value="1"/>
</dbReference>
<evidence type="ECO:0000256" key="1">
    <source>
        <dbReference type="ARBA" id="ARBA00004251"/>
    </source>
</evidence>
<evidence type="ECO:0000256" key="4">
    <source>
        <dbReference type="ARBA" id="ARBA00022692"/>
    </source>
</evidence>
<dbReference type="AlphaFoldDB" id="A0A091WBP1"/>
<evidence type="ECO:0000256" key="8">
    <source>
        <dbReference type="ARBA" id="ARBA00022840"/>
    </source>
</evidence>
<keyword evidence="11" id="KW-0829">Tyrosine-protein kinase</keyword>
<evidence type="ECO:0000256" key="7">
    <source>
        <dbReference type="ARBA" id="ARBA00022777"/>
    </source>
</evidence>
<dbReference type="Pfam" id="PF07714">
    <property type="entry name" value="PK_Tyr_Ser-Thr"/>
    <property type="match status" value="1"/>
</dbReference>
<keyword evidence="17" id="KW-0597">Phosphoprotein</keyword>
<dbReference type="InterPro" id="IPR017441">
    <property type="entry name" value="Protein_kinase_ATP_BS"/>
</dbReference>
<evidence type="ECO:0000256" key="11">
    <source>
        <dbReference type="ARBA" id="ARBA00023137"/>
    </source>
</evidence>
<feature type="domain" description="Protein kinase" evidence="19">
    <location>
        <begin position="650"/>
        <end position="926"/>
    </location>
</feature>
<dbReference type="GO" id="GO:0043235">
    <property type="term" value="C:receptor complex"/>
    <property type="evidence" value="ECO:0007669"/>
    <property type="project" value="TreeGrafter"/>
</dbReference>
<keyword evidence="8 16" id="KW-0067">ATP-binding</keyword>
<feature type="binding site" evidence="16">
    <location>
        <position position="684"/>
    </location>
    <ligand>
        <name>ATP</name>
        <dbReference type="ChEBI" id="CHEBI:30616"/>
    </ligand>
</feature>
<comment type="similarity">
    <text evidence="17">Belongs to the protein kinase superfamily. Tyr protein kinase family. Insulin receptor subfamily.</text>
</comment>
<dbReference type="SMART" id="SM00219">
    <property type="entry name" value="TyrKc"/>
    <property type="match status" value="1"/>
</dbReference>
<comment type="catalytic activity">
    <reaction evidence="15 17">
        <text>L-tyrosyl-[protein] + ATP = O-phospho-L-tyrosyl-[protein] + ADP + H(+)</text>
        <dbReference type="Rhea" id="RHEA:10596"/>
        <dbReference type="Rhea" id="RHEA-COMP:10136"/>
        <dbReference type="Rhea" id="RHEA-COMP:20101"/>
        <dbReference type="ChEBI" id="CHEBI:15378"/>
        <dbReference type="ChEBI" id="CHEBI:30616"/>
        <dbReference type="ChEBI" id="CHEBI:46858"/>
        <dbReference type="ChEBI" id="CHEBI:61978"/>
        <dbReference type="ChEBI" id="CHEBI:456216"/>
        <dbReference type="EC" id="2.7.10.1"/>
    </reaction>
</comment>
<organism evidence="21 22">
    <name type="scientific">Opisthocomus hoazin</name>
    <name type="common">Hoatzin</name>
    <name type="synonym">Phasianus hoazin</name>
    <dbReference type="NCBI Taxonomy" id="30419"/>
    <lineage>
        <taxon>Eukaryota</taxon>
        <taxon>Metazoa</taxon>
        <taxon>Chordata</taxon>
        <taxon>Craniata</taxon>
        <taxon>Vertebrata</taxon>
        <taxon>Euteleostomi</taxon>
        <taxon>Archelosauria</taxon>
        <taxon>Archosauria</taxon>
        <taxon>Dinosauria</taxon>
        <taxon>Saurischia</taxon>
        <taxon>Theropoda</taxon>
        <taxon>Coelurosauria</taxon>
        <taxon>Aves</taxon>
        <taxon>Neognathae</taxon>
        <taxon>Neoaves</taxon>
        <taxon>Opisthocomiformes</taxon>
        <taxon>Opisthocomidae</taxon>
        <taxon>Opisthocomus</taxon>
    </lineage>
</organism>
<dbReference type="Gene3D" id="2.60.120.200">
    <property type="match status" value="1"/>
</dbReference>
<evidence type="ECO:0000256" key="15">
    <source>
        <dbReference type="ARBA" id="ARBA00051243"/>
    </source>
</evidence>
<dbReference type="CDD" id="cd05036">
    <property type="entry name" value="PTKc_ALK_LTK"/>
    <property type="match status" value="1"/>
</dbReference>
<feature type="region of interest" description="Disordered" evidence="18">
    <location>
        <begin position="390"/>
        <end position="415"/>
    </location>
</feature>
<dbReference type="PhylomeDB" id="A0A091WBP1"/>
<keyword evidence="12" id="KW-1015">Disulfide bond</keyword>
<evidence type="ECO:0000256" key="17">
    <source>
        <dbReference type="RuleBase" id="RU000312"/>
    </source>
</evidence>
<comment type="subcellular location">
    <subcellularLocation>
        <location evidence="1">Cell membrane</location>
        <topology evidence="1">Single-pass type I membrane protein</topology>
    </subcellularLocation>
</comment>
<evidence type="ECO:0000256" key="14">
    <source>
        <dbReference type="ARBA" id="ARBA00023180"/>
    </source>
</evidence>
<dbReference type="Pfam" id="PF12810">
    <property type="entry name" value="ALK_LTK_GRD"/>
    <property type="match status" value="1"/>
</dbReference>
<dbReference type="InterPro" id="IPR000719">
    <property type="entry name" value="Prot_kinase_dom"/>
</dbReference>
<keyword evidence="4 17" id="KW-0812">Transmembrane</keyword>
<keyword evidence="7 21" id="KW-0418">Kinase</keyword>
<dbReference type="PROSITE" id="PS50060">
    <property type="entry name" value="MAM_2"/>
    <property type="match status" value="1"/>
</dbReference>
<dbReference type="GO" id="GO:0005524">
    <property type="term" value="F:ATP binding"/>
    <property type="evidence" value="ECO:0007669"/>
    <property type="project" value="UniProtKB-UniRule"/>
</dbReference>
<keyword evidence="14" id="KW-0325">Glycoprotein</keyword>
<dbReference type="GO" id="GO:0004714">
    <property type="term" value="F:transmembrane receptor protein tyrosine kinase activity"/>
    <property type="evidence" value="ECO:0007669"/>
    <property type="project" value="UniProtKB-EC"/>
</dbReference>
<dbReference type="EC" id="2.7.10.1" evidence="17"/>
<keyword evidence="3" id="KW-0808">Transferase</keyword>
<dbReference type="InterPro" id="IPR001245">
    <property type="entry name" value="Ser-Thr/Tyr_kinase_cat_dom"/>
</dbReference>
<evidence type="ECO:0000256" key="12">
    <source>
        <dbReference type="ARBA" id="ARBA00023157"/>
    </source>
</evidence>
<gene>
    <name evidence="21" type="ORF">N306_05726</name>
</gene>
<dbReference type="InterPro" id="IPR020635">
    <property type="entry name" value="Tyr_kinase_cat_dom"/>
</dbReference>
<evidence type="ECO:0000256" key="10">
    <source>
        <dbReference type="ARBA" id="ARBA00023136"/>
    </source>
</evidence>
<feature type="non-terminal residue" evidence="21">
    <location>
        <position position="1135"/>
    </location>
</feature>
<dbReference type="Proteomes" id="UP000053605">
    <property type="component" value="Unassembled WGS sequence"/>
</dbReference>
<dbReference type="Gene3D" id="1.10.510.10">
    <property type="entry name" value="Transferase(Phosphotransferase) domain 1"/>
    <property type="match status" value="1"/>
</dbReference>
<dbReference type="Gene3D" id="3.30.200.20">
    <property type="entry name" value="Phosphorylase Kinase, domain 1"/>
    <property type="match status" value="1"/>
</dbReference>
<evidence type="ECO:0000256" key="2">
    <source>
        <dbReference type="ARBA" id="ARBA00022475"/>
    </source>
</evidence>
<accession>A0A091WBP1</accession>
<dbReference type="InterPro" id="IPR013320">
    <property type="entry name" value="ConA-like_dom_sf"/>
</dbReference>
<dbReference type="PANTHER" id="PTHR24416:SF616">
    <property type="entry name" value="TYROSINE-PROTEIN KINASE RECEPTOR"/>
    <property type="match status" value="1"/>
</dbReference>
<dbReference type="InterPro" id="IPR000998">
    <property type="entry name" value="MAM_dom"/>
</dbReference>
<dbReference type="SUPFAM" id="SSF56112">
    <property type="entry name" value="Protein kinase-like (PK-like)"/>
    <property type="match status" value="1"/>
</dbReference>
<keyword evidence="9" id="KW-1133">Transmembrane helix</keyword>
<dbReference type="GO" id="GO:0042127">
    <property type="term" value="P:regulation of cell population proliferation"/>
    <property type="evidence" value="ECO:0007669"/>
    <property type="project" value="TreeGrafter"/>
</dbReference>
<evidence type="ECO:0000256" key="13">
    <source>
        <dbReference type="ARBA" id="ARBA00023170"/>
    </source>
</evidence>